<keyword evidence="4" id="KW-0863">Zinc-finger</keyword>
<gene>
    <name evidence="7" type="ORF">RDB_LOCUS81273</name>
</gene>
<dbReference type="GO" id="GO:0010468">
    <property type="term" value="P:regulation of gene expression"/>
    <property type="evidence" value="ECO:0007669"/>
    <property type="project" value="UniProtKB-ARBA"/>
</dbReference>
<dbReference type="GO" id="GO:0085020">
    <property type="term" value="P:protein K6-linked ubiquitination"/>
    <property type="evidence" value="ECO:0007669"/>
    <property type="project" value="TreeGrafter"/>
</dbReference>
<dbReference type="InterPro" id="IPR036770">
    <property type="entry name" value="Ankyrin_rpt-contain_sf"/>
</dbReference>
<feature type="region of interest" description="Disordered" evidence="5">
    <location>
        <begin position="577"/>
        <end position="597"/>
    </location>
</feature>
<dbReference type="Proteomes" id="UP000663826">
    <property type="component" value="Unassembled WGS sequence"/>
</dbReference>
<name>A0A8H3BDX6_9AGAM</name>
<dbReference type="SUPFAM" id="SSF48403">
    <property type="entry name" value="Ankyrin repeat"/>
    <property type="match status" value="1"/>
</dbReference>
<evidence type="ECO:0000256" key="4">
    <source>
        <dbReference type="PROSITE-ProRule" id="PRU00723"/>
    </source>
</evidence>
<dbReference type="PANTHER" id="PTHR24171:SF8">
    <property type="entry name" value="BRCA1-ASSOCIATED RING DOMAIN PROTEIN 1"/>
    <property type="match status" value="1"/>
</dbReference>
<comment type="caution">
    <text evidence="7">The sequence shown here is derived from an EMBL/GenBank/DDBJ whole genome shotgun (WGS) entry which is preliminary data.</text>
</comment>
<dbReference type="PROSITE" id="PS50297">
    <property type="entry name" value="ANK_REP_REGION"/>
    <property type="match status" value="1"/>
</dbReference>
<dbReference type="InterPro" id="IPR000571">
    <property type="entry name" value="Znf_CCCH"/>
</dbReference>
<dbReference type="GO" id="GO:0004842">
    <property type="term" value="F:ubiquitin-protein transferase activity"/>
    <property type="evidence" value="ECO:0007669"/>
    <property type="project" value="TreeGrafter"/>
</dbReference>
<keyword evidence="1" id="KW-0677">Repeat</keyword>
<dbReference type="Gene3D" id="1.25.40.20">
    <property type="entry name" value="Ankyrin repeat-containing domain"/>
    <property type="match status" value="1"/>
</dbReference>
<feature type="zinc finger region" description="C3H1-type" evidence="4">
    <location>
        <begin position="424"/>
        <end position="451"/>
    </location>
</feature>
<feature type="compositionally biased region" description="Low complexity" evidence="5">
    <location>
        <begin position="340"/>
        <end position="351"/>
    </location>
</feature>
<dbReference type="Pfam" id="PF14608">
    <property type="entry name" value="zf-CCCH_2"/>
    <property type="match status" value="2"/>
</dbReference>
<feature type="region of interest" description="Disordered" evidence="5">
    <location>
        <begin position="363"/>
        <end position="428"/>
    </location>
</feature>
<dbReference type="PANTHER" id="PTHR24171">
    <property type="entry name" value="ANKYRIN REPEAT DOMAIN-CONTAINING PROTEIN 39-RELATED"/>
    <property type="match status" value="1"/>
</dbReference>
<evidence type="ECO:0000256" key="5">
    <source>
        <dbReference type="SAM" id="MobiDB-lite"/>
    </source>
</evidence>
<feature type="zinc finger region" description="C3H1-type" evidence="4">
    <location>
        <begin position="170"/>
        <end position="194"/>
    </location>
</feature>
<feature type="region of interest" description="Disordered" evidence="5">
    <location>
        <begin position="230"/>
        <end position="351"/>
    </location>
</feature>
<evidence type="ECO:0000256" key="3">
    <source>
        <dbReference type="PROSITE-ProRule" id="PRU00023"/>
    </source>
</evidence>
<dbReference type="SMART" id="SM00356">
    <property type="entry name" value="ZnF_C3H1"/>
    <property type="match status" value="2"/>
</dbReference>
<dbReference type="PROSITE" id="PS50088">
    <property type="entry name" value="ANK_REPEAT"/>
    <property type="match status" value="1"/>
</dbReference>
<evidence type="ECO:0000313" key="7">
    <source>
        <dbReference type="EMBL" id="CAE6454131.1"/>
    </source>
</evidence>
<dbReference type="AlphaFoldDB" id="A0A8H3BDX6"/>
<feature type="domain" description="C3H1-type" evidence="6">
    <location>
        <begin position="424"/>
        <end position="451"/>
    </location>
</feature>
<dbReference type="Gene3D" id="4.10.1000.10">
    <property type="entry name" value="Zinc finger, CCCH-type"/>
    <property type="match status" value="1"/>
</dbReference>
<keyword evidence="4" id="KW-0479">Metal-binding</keyword>
<protein>
    <recommendedName>
        <fullName evidence="6">C3H1-type domain-containing protein</fullName>
    </recommendedName>
</protein>
<keyword evidence="2 3" id="KW-0040">ANK repeat</keyword>
<feature type="region of interest" description="Disordered" evidence="5">
    <location>
        <begin position="455"/>
        <end position="541"/>
    </location>
</feature>
<proteinExistence type="predicted"/>
<feature type="domain" description="C3H1-type" evidence="6">
    <location>
        <begin position="170"/>
        <end position="194"/>
    </location>
</feature>
<feature type="compositionally biased region" description="Pro residues" evidence="5">
    <location>
        <begin position="277"/>
        <end position="307"/>
    </location>
</feature>
<evidence type="ECO:0000313" key="8">
    <source>
        <dbReference type="Proteomes" id="UP000663826"/>
    </source>
</evidence>
<dbReference type="Pfam" id="PF12796">
    <property type="entry name" value="Ank_2"/>
    <property type="match status" value="1"/>
</dbReference>
<evidence type="ECO:0000256" key="1">
    <source>
        <dbReference type="ARBA" id="ARBA00022737"/>
    </source>
</evidence>
<dbReference type="EMBL" id="CAJMWQ010001514">
    <property type="protein sequence ID" value="CAE6454131.1"/>
    <property type="molecule type" value="Genomic_DNA"/>
</dbReference>
<sequence length="597" mass="62269">MVSALWNACATEVQDLQNVQQQLKEPGVDLEIKDQNGTTPLIQAVRNGHKDIIKVLLAAGADINNASDQGKPETYTTDPEILAILQSKSAPAHPTYEGYPQSSDPNIPYDSAAMQHYYYPPPPGHEGHYSPYPYPMMAPPEGQPPMPPFPPQGDGNTPGGVHNLPPADVARTIPCRYFPVCRYGSSCMFLHPQASYFPGPPPPAPSHYPPMYPHHPYYMMRPGAYPHLPPPPPGAAPVDPSASPVAGTQPFPPPGPISYPPPPNGAPPFSPATNGAPFPPPVNGAPFPNGAPYPPPPTNGAQYPPPVANGGPFSPVSSGTPYTPATNGTPSPFGPPPFSPGNTTPYNGAAPYTPGPVPVPYPYPRPYTEAPKDAPVNGAANGTAEETQPAPVANGVNGTGNHINGGFVRRTGRGGRRESFGTGRQPKPPCLFFPSGRCRNGDDCRFPHVMPEPGAQPTFRYPSNNNGRFNGHRSRQSMSHQDGPPPVHIPPGTKLPFAPGGQTPNAGQRVPNADDFPVLKGGPGSDKPTSVAPAGGSGNGLTAAQVLQAPAPSKKGKGDSEVVGDLAEALSKVHVNGLPAPAFEPPSTTPEITAVGA</sequence>
<feature type="compositionally biased region" description="Polar residues" evidence="5">
    <location>
        <begin position="315"/>
        <end position="325"/>
    </location>
</feature>
<evidence type="ECO:0000259" key="6">
    <source>
        <dbReference type="PROSITE" id="PS50103"/>
    </source>
</evidence>
<evidence type="ECO:0000256" key="2">
    <source>
        <dbReference type="ARBA" id="ARBA00023043"/>
    </source>
</evidence>
<accession>A0A8H3BDX6</accession>
<dbReference type="InterPro" id="IPR002110">
    <property type="entry name" value="Ankyrin_rpt"/>
</dbReference>
<feature type="compositionally biased region" description="Pro residues" evidence="5">
    <location>
        <begin position="250"/>
        <end position="270"/>
    </location>
</feature>
<feature type="compositionally biased region" description="Low complexity" evidence="5">
    <location>
        <begin position="236"/>
        <end position="246"/>
    </location>
</feature>
<feature type="repeat" description="ANK" evidence="3">
    <location>
        <begin position="36"/>
        <end position="68"/>
    </location>
</feature>
<keyword evidence="4" id="KW-0862">Zinc</keyword>
<dbReference type="GO" id="GO:0008270">
    <property type="term" value="F:zinc ion binding"/>
    <property type="evidence" value="ECO:0007669"/>
    <property type="project" value="UniProtKB-KW"/>
</dbReference>
<organism evidence="7 8">
    <name type="scientific">Rhizoctonia solani</name>
    <dbReference type="NCBI Taxonomy" id="456999"/>
    <lineage>
        <taxon>Eukaryota</taxon>
        <taxon>Fungi</taxon>
        <taxon>Dikarya</taxon>
        <taxon>Basidiomycota</taxon>
        <taxon>Agaricomycotina</taxon>
        <taxon>Agaricomycetes</taxon>
        <taxon>Cantharellales</taxon>
        <taxon>Ceratobasidiaceae</taxon>
        <taxon>Rhizoctonia</taxon>
    </lineage>
</organism>
<dbReference type="SMART" id="SM00248">
    <property type="entry name" value="ANK"/>
    <property type="match status" value="1"/>
</dbReference>
<reference evidence="7" key="1">
    <citation type="submission" date="2021-01" db="EMBL/GenBank/DDBJ databases">
        <authorList>
            <person name="Kaushik A."/>
        </authorList>
    </citation>
    <scope>NUCLEOTIDE SEQUENCE</scope>
    <source>
        <strain evidence="7">AG1-1B</strain>
    </source>
</reference>
<dbReference type="PROSITE" id="PS50103">
    <property type="entry name" value="ZF_C3H1"/>
    <property type="match status" value="2"/>
</dbReference>